<evidence type="ECO:0000313" key="2">
    <source>
        <dbReference type="Proteomes" id="UP000537890"/>
    </source>
</evidence>
<accession>A0A7Z0MML9</accession>
<comment type="caution">
    <text evidence="1">The sequence shown here is derived from an EMBL/GenBank/DDBJ whole genome shotgun (WGS) entry which is preliminary data.</text>
</comment>
<dbReference type="EMBL" id="JACCHS010000001">
    <property type="protein sequence ID" value="NYT46348.1"/>
    <property type="molecule type" value="Genomic_DNA"/>
</dbReference>
<name>A0A7Z0MML9_9GAMM</name>
<dbReference type="AlphaFoldDB" id="A0A7Z0MML9"/>
<dbReference type="Proteomes" id="UP000537890">
    <property type="component" value="Unassembled WGS sequence"/>
</dbReference>
<evidence type="ECO:0000313" key="1">
    <source>
        <dbReference type="EMBL" id="NYT46348.1"/>
    </source>
</evidence>
<gene>
    <name evidence="1" type="ORF">H0A75_00115</name>
</gene>
<proteinExistence type="predicted"/>
<organism evidence="1 2">
    <name type="scientific">Candidatus Methanofishera endochildressiae</name>
    <dbReference type="NCBI Taxonomy" id="2738884"/>
    <lineage>
        <taxon>Bacteria</taxon>
        <taxon>Pseudomonadati</taxon>
        <taxon>Pseudomonadota</taxon>
        <taxon>Gammaproteobacteria</taxon>
        <taxon>Candidatus Methanofishera</taxon>
    </lineage>
</organism>
<reference evidence="1 2" key="1">
    <citation type="submission" date="2020-05" db="EMBL/GenBank/DDBJ databases">
        <title>Horizontal transmission and recombination maintain forever young bacterial symbiont genomes.</title>
        <authorList>
            <person name="Russell S.L."/>
            <person name="Pepper-Tunick E."/>
            <person name="Svedberg J."/>
            <person name="Byrne A."/>
            <person name="Ruelas Castillo J."/>
            <person name="Vollmers C."/>
            <person name="Beinart R.A."/>
            <person name="Corbett-Detig R."/>
        </authorList>
    </citation>
    <scope>NUCLEOTIDE SEQUENCE [LARGE SCALE GENOMIC DNA]</scope>
    <source>
        <strain evidence="1">4727-3</strain>
    </source>
</reference>
<sequence length="164" mass="18544">MPDRNFFFEKKGRLIFKLPLSKVRKTRGMFCSAIPHEGNTEWHYRAVANIYNIDVVISPSPARNPNVFVISFFALKQLGVPYQIPHKLGEGRHIEKIKSIYAAMKPAQCKILYVPLGHSIGGTDTTDRIPSSVPHYLGIKSGETTIFDETPKPRIKFCEGLTEQ</sequence>
<protein>
    <submittedName>
        <fullName evidence="1">Uncharacterized protein</fullName>
    </submittedName>
</protein>